<dbReference type="Proteomes" id="UP001206206">
    <property type="component" value="Unassembled WGS sequence"/>
</dbReference>
<keyword evidence="2" id="KW-1185">Reference proteome</keyword>
<sequence length="93" mass="9728">MRIELTWPRHGAADRTLTVPVPALPARELLRPALRHAHQAWTPAVARRALAYAEPVASSAASAAGAGALAQLTLPFVIGRVQQALCDASGQTA</sequence>
<organism evidence="1 2">
    <name type="scientific">Streptantibioticus rubrisoli</name>
    <dbReference type="NCBI Taxonomy" id="1387313"/>
    <lineage>
        <taxon>Bacteria</taxon>
        <taxon>Bacillati</taxon>
        <taxon>Actinomycetota</taxon>
        <taxon>Actinomycetes</taxon>
        <taxon>Kitasatosporales</taxon>
        <taxon>Streptomycetaceae</taxon>
        <taxon>Streptantibioticus</taxon>
    </lineage>
</organism>
<gene>
    <name evidence="1" type="ORF">NON19_22745</name>
</gene>
<dbReference type="RefSeq" id="WP_255930770.1">
    <property type="nucleotide sequence ID" value="NZ_JANFNH010000032.1"/>
</dbReference>
<dbReference type="EMBL" id="JANFNH010000032">
    <property type="protein sequence ID" value="MCQ4044765.1"/>
    <property type="molecule type" value="Genomic_DNA"/>
</dbReference>
<reference evidence="1 2" key="1">
    <citation type="submission" date="2022-06" db="EMBL/GenBank/DDBJ databases">
        <title>Draft genome sequence of type strain Streptomyces rubrisoli DSM 42083.</title>
        <authorList>
            <person name="Duangmal K."/>
            <person name="Klaysubun C."/>
        </authorList>
    </citation>
    <scope>NUCLEOTIDE SEQUENCE [LARGE SCALE GENOMIC DNA]</scope>
    <source>
        <strain evidence="1 2">DSM 42083</strain>
    </source>
</reference>
<evidence type="ECO:0000313" key="2">
    <source>
        <dbReference type="Proteomes" id="UP001206206"/>
    </source>
</evidence>
<protein>
    <submittedName>
        <fullName evidence="1">Uncharacterized protein</fullName>
    </submittedName>
</protein>
<name>A0ABT1PHE9_9ACTN</name>
<evidence type="ECO:0000313" key="1">
    <source>
        <dbReference type="EMBL" id="MCQ4044765.1"/>
    </source>
</evidence>
<comment type="caution">
    <text evidence="1">The sequence shown here is derived from an EMBL/GenBank/DDBJ whole genome shotgun (WGS) entry which is preliminary data.</text>
</comment>
<accession>A0ABT1PHE9</accession>
<proteinExistence type="predicted"/>